<proteinExistence type="predicted"/>
<evidence type="ECO:0000313" key="1">
    <source>
        <dbReference type="EMBL" id="QHI36786.1"/>
    </source>
</evidence>
<sequence>MKKNPSDTYNSHLDKLQFAVYQQKFKTWQYATEGSQHTHSTIYANLRFYKDGTVIGVRSSGIPKVDVLDSFTQKGKWSLLNNKLQFTLKNTSQIDDAIVIYIPEEDRREMIYDEEIAKDTSLLKAGDYEGEIRGDTILVGDFIFSKLATSTLIITASNDTCEQLEAKIKNHHYVIDTFQDTGNWYTNGETGPEWFTVHVSTNTERTKEIEELVNQIMTEMGKSSSNLHWT</sequence>
<dbReference type="AlphaFoldDB" id="A0A7L4ZKN6"/>
<dbReference type="RefSeq" id="WP_160129459.1">
    <property type="nucleotide sequence ID" value="NZ_CP019288.1"/>
</dbReference>
<gene>
    <name evidence="1" type="ORF">IMCC3317_21560</name>
</gene>
<dbReference type="OrthoDB" id="9806350at2"/>
<dbReference type="KEGG" id="kan:IMCC3317_21560"/>
<dbReference type="Proteomes" id="UP000464657">
    <property type="component" value="Chromosome"/>
</dbReference>
<organism evidence="1 2">
    <name type="scientific">Kordia antarctica</name>
    <dbReference type="NCBI Taxonomy" id="1218801"/>
    <lineage>
        <taxon>Bacteria</taxon>
        <taxon>Pseudomonadati</taxon>
        <taxon>Bacteroidota</taxon>
        <taxon>Flavobacteriia</taxon>
        <taxon>Flavobacteriales</taxon>
        <taxon>Flavobacteriaceae</taxon>
        <taxon>Kordia</taxon>
    </lineage>
</organism>
<accession>A0A7L4ZKN6</accession>
<evidence type="ECO:0000313" key="2">
    <source>
        <dbReference type="Proteomes" id="UP000464657"/>
    </source>
</evidence>
<dbReference type="EMBL" id="CP019288">
    <property type="protein sequence ID" value="QHI36786.1"/>
    <property type="molecule type" value="Genomic_DNA"/>
</dbReference>
<reference evidence="1 2" key="1">
    <citation type="journal article" date="2013" name="Int. J. Syst. Evol. Microbiol.">
        <title>Kordia antarctica sp. nov., isolated from Antarctic seawater.</title>
        <authorList>
            <person name="Baek K."/>
            <person name="Choi A."/>
            <person name="Kang I."/>
            <person name="Lee K."/>
            <person name="Cho J.C."/>
        </authorList>
    </citation>
    <scope>NUCLEOTIDE SEQUENCE [LARGE SCALE GENOMIC DNA]</scope>
    <source>
        <strain evidence="1 2">IMCC3317</strain>
    </source>
</reference>
<protein>
    <submittedName>
        <fullName evidence="1">Uncharacterized protein</fullName>
    </submittedName>
</protein>
<keyword evidence="2" id="KW-1185">Reference proteome</keyword>
<name>A0A7L4ZKN6_9FLAO</name>